<evidence type="ECO:0000313" key="1">
    <source>
        <dbReference type="EMBL" id="CAB4184583.1"/>
    </source>
</evidence>
<proteinExistence type="predicted"/>
<gene>
    <name evidence="1" type="ORF">UFOVP1112_14</name>
    <name evidence="2" type="ORF">UFOVP1385_35</name>
    <name evidence="3" type="ORF">UFOVP1478_7</name>
</gene>
<dbReference type="EMBL" id="LR797425">
    <property type="protein sequence ID" value="CAB4215247.1"/>
    <property type="molecule type" value="Genomic_DNA"/>
</dbReference>
<evidence type="ECO:0000313" key="2">
    <source>
        <dbReference type="EMBL" id="CAB4204131.1"/>
    </source>
</evidence>
<name>A0A6J5S6P8_9CAUD</name>
<dbReference type="EMBL" id="LR797063">
    <property type="protein sequence ID" value="CAB4184583.1"/>
    <property type="molecule type" value="Genomic_DNA"/>
</dbReference>
<reference evidence="2" key="1">
    <citation type="submission" date="2020-05" db="EMBL/GenBank/DDBJ databases">
        <authorList>
            <person name="Chiriac C."/>
            <person name="Salcher M."/>
            <person name="Ghai R."/>
            <person name="Kavagutti S V."/>
        </authorList>
    </citation>
    <scope>NUCLEOTIDE SEQUENCE</scope>
</reference>
<evidence type="ECO:0000313" key="3">
    <source>
        <dbReference type="EMBL" id="CAB4215247.1"/>
    </source>
</evidence>
<dbReference type="EMBL" id="LR797335">
    <property type="protein sequence ID" value="CAB4204131.1"/>
    <property type="molecule type" value="Genomic_DNA"/>
</dbReference>
<accession>A0A6J5S6P8</accession>
<protein>
    <submittedName>
        <fullName evidence="2">Uncharacterized protein</fullName>
    </submittedName>
</protein>
<organism evidence="2">
    <name type="scientific">uncultured Caudovirales phage</name>
    <dbReference type="NCBI Taxonomy" id="2100421"/>
    <lineage>
        <taxon>Viruses</taxon>
        <taxon>Duplodnaviria</taxon>
        <taxon>Heunggongvirae</taxon>
        <taxon>Uroviricota</taxon>
        <taxon>Caudoviricetes</taxon>
        <taxon>Peduoviridae</taxon>
        <taxon>Maltschvirus</taxon>
        <taxon>Maltschvirus maltsch</taxon>
    </lineage>
</organism>
<sequence length="131" mass="14350">MANYYAVEFPTFQRAMRNVLSISQSFPCVVVTTLDGVNPASHDYSTGLIVRLYVPKSCQMEIDNDRTYIIEVIDATSFSCPLDTTNLNAFVLPPVSTVPPFSPYASNPAIVVPVGEINSLLSQATQNVLPY</sequence>